<dbReference type="OrthoDB" id="158739at2759"/>
<dbReference type="Gene3D" id="3.40.50.300">
    <property type="entry name" value="P-loop containing nucleotide triphosphate hydrolases"/>
    <property type="match status" value="1"/>
</dbReference>
<dbReference type="InterPro" id="IPR027417">
    <property type="entry name" value="P-loop_NTPase"/>
</dbReference>
<keyword evidence="2" id="KW-1185">Reference proteome</keyword>
<gene>
    <name evidence="1" type="ORF">POCULU_LOCUS9099</name>
</gene>
<feature type="non-terminal residue" evidence="1">
    <location>
        <position position="511"/>
    </location>
</feature>
<comment type="caution">
    <text evidence="1">The sequence shown here is derived from an EMBL/GenBank/DDBJ whole genome shotgun (WGS) entry which is preliminary data.</text>
</comment>
<accession>A0A9N9DGP5</accession>
<dbReference type="EMBL" id="CAJVPJ010003099">
    <property type="protein sequence ID" value="CAG8634884.1"/>
    <property type="molecule type" value="Genomic_DNA"/>
</dbReference>
<organism evidence="1 2">
    <name type="scientific">Paraglomus occultum</name>
    <dbReference type="NCBI Taxonomy" id="144539"/>
    <lineage>
        <taxon>Eukaryota</taxon>
        <taxon>Fungi</taxon>
        <taxon>Fungi incertae sedis</taxon>
        <taxon>Mucoromycota</taxon>
        <taxon>Glomeromycotina</taxon>
        <taxon>Glomeromycetes</taxon>
        <taxon>Paraglomerales</taxon>
        <taxon>Paraglomeraceae</taxon>
        <taxon>Paraglomus</taxon>
    </lineage>
</organism>
<dbReference type="Proteomes" id="UP000789572">
    <property type="component" value="Unassembled WGS sequence"/>
</dbReference>
<evidence type="ECO:0000313" key="1">
    <source>
        <dbReference type="EMBL" id="CAG8634884.1"/>
    </source>
</evidence>
<evidence type="ECO:0000313" key="2">
    <source>
        <dbReference type="Proteomes" id="UP000789572"/>
    </source>
</evidence>
<reference evidence="1" key="1">
    <citation type="submission" date="2021-06" db="EMBL/GenBank/DDBJ databases">
        <authorList>
            <person name="Kallberg Y."/>
            <person name="Tangrot J."/>
            <person name="Rosling A."/>
        </authorList>
    </citation>
    <scope>NUCLEOTIDE SEQUENCE</scope>
    <source>
        <strain evidence="1">IA702</strain>
    </source>
</reference>
<proteinExistence type="predicted"/>
<sequence>SAIPAKRSFEYVVAPHEVAVDQFAFISDARLEEINNKMYGHRGINLLRSPPSSGKTTLSKLLQNYLINKKHDVVCISMSTLERYPRSVEGLNRFDEFFKQFTRNSFSSLLSRTSPTDIIIDECQVLYDQAEFFWALLKDRFDHPIYYPNSTLPSLCILLLSMYEDRPGAGSKTPLDFPDKLGLDDLRLTHAEFNHIVGKFTHNALEEHDFEFVIEEDVTNAILTSTHGHASLIMRTLELLRNYCRHNQYKPENKLTEKMLTYMVSPGYFAALQETRVFDWIKALKLTKDVQAFWSVTHAGDSDSGRLQFAAPLVRIILGQHLYTANMSLTRSDGDFDVFLQLSIQRMRPSILRSSLGHGVREGARLYERTWQMEWNLAASTAMPQGHMISPDVSPVYGVTGYLDFYINDGLEWGVELMREGQKLDDHIKCFEKGGAYYKIPRKQWAIIDFRHYSNIPATLESDVWYALYSDDYKNIIIRRKDNEDIILALHGDDQGISPDLIREQEVKEDI</sequence>
<name>A0A9N9DGP5_9GLOM</name>
<dbReference type="AlphaFoldDB" id="A0A9N9DGP5"/>
<dbReference type="SUPFAM" id="SSF52540">
    <property type="entry name" value="P-loop containing nucleoside triphosphate hydrolases"/>
    <property type="match status" value="1"/>
</dbReference>
<protein>
    <submittedName>
        <fullName evidence="1">764_t:CDS:1</fullName>
    </submittedName>
</protein>